<keyword evidence="5" id="KW-0677">Repeat</keyword>
<accession>A0A9W7DKG9</accession>
<dbReference type="PROSITE" id="PS50920">
    <property type="entry name" value="SOLCAR"/>
    <property type="match status" value="2"/>
</dbReference>
<dbReference type="PANTHER" id="PTHR45928:SF1">
    <property type="entry name" value="RE38146P"/>
    <property type="match status" value="1"/>
</dbReference>
<gene>
    <name evidence="12" type="ORF">Amon01_000809600</name>
</gene>
<reference evidence="12" key="1">
    <citation type="submission" date="2023-04" db="EMBL/GenBank/DDBJ databases">
        <title>Ambrosiozyma monospora NBRC 1965.</title>
        <authorList>
            <person name="Ichikawa N."/>
            <person name="Sato H."/>
            <person name="Tonouchi N."/>
        </authorList>
    </citation>
    <scope>NUCLEOTIDE SEQUENCE</scope>
    <source>
        <strain evidence="12">NBRC 1965</strain>
    </source>
</reference>
<evidence type="ECO:0000256" key="8">
    <source>
        <dbReference type="ARBA" id="ARBA00023128"/>
    </source>
</evidence>
<feature type="repeat" description="Solcar" evidence="10">
    <location>
        <begin position="1"/>
        <end position="63"/>
    </location>
</feature>
<evidence type="ECO:0000256" key="6">
    <source>
        <dbReference type="ARBA" id="ARBA00022792"/>
    </source>
</evidence>
<keyword evidence="3 11" id="KW-0813">Transport</keyword>
<name>A0A9W7DKG9_AMBMO</name>
<keyword evidence="8" id="KW-0496">Mitochondrion</keyword>
<evidence type="ECO:0000256" key="2">
    <source>
        <dbReference type="ARBA" id="ARBA00006375"/>
    </source>
</evidence>
<evidence type="ECO:0000313" key="12">
    <source>
        <dbReference type="EMBL" id="GMG56027.1"/>
    </source>
</evidence>
<evidence type="ECO:0000256" key="11">
    <source>
        <dbReference type="RuleBase" id="RU000488"/>
    </source>
</evidence>
<dbReference type="PANTHER" id="PTHR45928">
    <property type="entry name" value="RE38146P"/>
    <property type="match status" value="1"/>
</dbReference>
<sequence>MQSFSQAVKIGEQTHYTSTWHGLKSVYQNGGIAGLFRGVDAAILRTGAGSAAQLPIYNFCKHELLDNGWMKEGLSLHLVSSLFAGFGVGFVMNPWDVILTRVYNQHGNLYSGPIDCMIKTVKTEGLGALYKGFFAQLLRVGPHTVFTLTFMEQTMKMMHAIETKFLP</sequence>
<protein>
    <submittedName>
        <fullName evidence="12">Unnamed protein product</fullName>
    </submittedName>
</protein>
<dbReference type="Gene3D" id="1.50.40.10">
    <property type="entry name" value="Mitochondrial carrier domain"/>
    <property type="match status" value="1"/>
</dbReference>
<keyword evidence="7" id="KW-1133">Transmembrane helix</keyword>
<dbReference type="InterPro" id="IPR051508">
    <property type="entry name" value="Mito_Carrier_Antiporter"/>
</dbReference>
<evidence type="ECO:0000256" key="5">
    <source>
        <dbReference type="ARBA" id="ARBA00022737"/>
    </source>
</evidence>
<keyword evidence="13" id="KW-1185">Reference proteome</keyword>
<proteinExistence type="inferred from homology"/>
<dbReference type="Pfam" id="PF00153">
    <property type="entry name" value="Mito_carr"/>
    <property type="match status" value="2"/>
</dbReference>
<keyword evidence="9 10" id="KW-0472">Membrane</keyword>
<keyword evidence="6" id="KW-0999">Mitochondrion inner membrane</keyword>
<evidence type="ECO:0000256" key="3">
    <source>
        <dbReference type="ARBA" id="ARBA00022448"/>
    </source>
</evidence>
<evidence type="ECO:0000313" key="13">
    <source>
        <dbReference type="Proteomes" id="UP001165063"/>
    </source>
</evidence>
<comment type="similarity">
    <text evidence="2 11">Belongs to the mitochondrial carrier (TC 2.A.29) family.</text>
</comment>
<dbReference type="InterPro" id="IPR023395">
    <property type="entry name" value="MCP_dom_sf"/>
</dbReference>
<dbReference type="EMBL" id="BSXU01006646">
    <property type="protein sequence ID" value="GMG56027.1"/>
    <property type="molecule type" value="Genomic_DNA"/>
</dbReference>
<evidence type="ECO:0000256" key="10">
    <source>
        <dbReference type="PROSITE-ProRule" id="PRU00282"/>
    </source>
</evidence>
<dbReference type="InterPro" id="IPR018108">
    <property type="entry name" value="MCP_transmembrane"/>
</dbReference>
<evidence type="ECO:0000256" key="4">
    <source>
        <dbReference type="ARBA" id="ARBA00022692"/>
    </source>
</evidence>
<organism evidence="12 13">
    <name type="scientific">Ambrosiozyma monospora</name>
    <name type="common">Yeast</name>
    <name type="synonym">Endomycopsis monosporus</name>
    <dbReference type="NCBI Taxonomy" id="43982"/>
    <lineage>
        <taxon>Eukaryota</taxon>
        <taxon>Fungi</taxon>
        <taxon>Dikarya</taxon>
        <taxon>Ascomycota</taxon>
        <taxon>Saccharomycotina</taxon>
        <taxon>Pichiomycetes</taxon>
        <taxon>Pichiales</taxon>
        <taxon>Pichiaceae</taxon>
        <taxon>Ambrosiozyma</taxon>
    </lineage>
</organism>
<dbReference type="GO" id="GO:0005743">
    <property type="term" value="C:mitochondrial inner membrane"/>
    <property type="evidence" value="ECO:0007669"/>
    <property type="project" value="UniProtKB-SubCell"/>
</dbReference>
<evidence type="ECO:0000256" key="1">
    <source>
        <dbReference type="ARBA" id="ARBA00004448"/>
    </source>
</evidence>
<keyword evidence="4 10" id="KW-0812">Transmembrane</keyword>
<feature type="repeat" description="Solcar" evidence="10">
    <location>
        <begin position="72"/>
        <end position="157"/>
    </location>
</feature>
<evidence type="ECO:0000256" key="9">
    <source>
        <dbReference type="ARBA" id="ARBA00023136"/>
    </source>
</evidence>
<dbReference type="SUPFAM" id="SSF103506">
    <property type="entry name" value="Mitochondrial carrier"/>
    <property type="match status" value="1"/>
</dbReference>
<dbReference type="AlphaFoldDB" id="A0A9W7DKG9"/>
<evidence type="ECO:0000256" key="7">
    <source>
        <dbReference type="ARBA" id="ARBA00022989"/>
    </source>
</evidence>
<comment type="caution">
    <text evidence="12">The sequence shown here is derived from an EMBL/GenBank/DDBJ whole genome shotgun (WGS) entry which is preliminary data.</text>
</comment>
<dbReference type="Proteomes" id="UP001165063">
    <property type="component" value="Unassembled WGS sequence"/>
</dbReference>
<comment type="subcellular location">
    <subcellularLocation>
        <location evidence="1">Mitochondrion inner membrane</location>
        <topology evidence="1">Multi-pass membrane protein</topology>
    </subcellularLocation>
</comment>
<dbReference type="OrthoDB" id="6703404at2759"/>